<dbReference type="PROSITE" id="PS00141">
    <property type="entry name" value="ASP_PROTEASE"/>
    <property type="match status" value="1"/>
</dbReference>
<dbReference type="Pfam" id="PF13975">
    <property type="entry name" value="gag-asp_proteas"/>
    <property type="match status" value="1"/>
</dbReference>
<name>A0A1I6A260_9GAMM</name>
<keyword evidence="1" id="KW-0812">Transmembrane</keyword>
<feature type="transmembrane region" description="Helical" evidence="1">
    <location>
        <begin position="12"/>
        <end position="32"/>
    </location>
</feature>
<dbReference type="GO" id="GO:0004190">
    <property type="term" value="F:aspartic-type endopeptidase activity"/>
    <property type="evidence" value="ECO:0007669"/>
    <property type="project" value="InterPro"/>
</dbReference>
<dbReference type="InterPro" id="IPR034122">
    <property type="entry name" value="Retropepsin-like_bacterial"/>
</dbReference>
<reference evidence="2 3" key="1">
    <citation type="submission" date="2016-10" db="EMBL/GenBank/DDBJ databases">
        <authorList>
            <person name="de Groot N.N."/>
        </authorList>
    </citation>
    <scope>NUCLEOTIDE SEQUENCE [LARGE SCALE GENOMIC DNA]</scope>
    <source>
        <strain evidence="2 3">JCM 18415</strain>
    </source>
</reference>
<dbReference type="RefSeq" id="WP_235818547.1">
    <property type="nucleotide sequence ID" value="NZ_FOYD01000001.1"/>
</dbReference>
<keyword evidence="2" id="KW-0645">Protease</keyword>
<sequence>MTAAPPPDRRLGTVMMVLAWIAGLAVAAQWFAGVEERRRNPNQAPLSLHTGTAVEVRLERNRAGHYLATGRINQQPVTFLLDTGATFVAVPADLAERLQLKRGRPIMVNTANGLTESWSTRIDTLQLGDIRLHGVSAGIVPGILGDEVLLGMSALKQLDFTQRGNELILRQHVESKHE</sequence>
<dbReference type="InterPro" id="IPR001969">
    <property type="entry name" value="Aspartic_peptidase_AS"/>
</dbReference>
<keyword evidence="1" id="KW-0472">Membrane</keyword>
<dbReference type="CDD" id="cd05483">
    <property type="entry name" value="retropepsin_like_bacteria"/>
    <property type="match status" value="1"/>
</dbReference>
<dbReference type="InterPro" id="IPR021109">
    <property type="entry name" value="Peptidase_aspartic_dom_sf"/>
</dbReference>
<gene>
    <name evidence="2" type="ORF">SAMN05216578_101498</name>
</gene>
<dbReference type="AlphaFoldDB" id="A0A1I6A260"/>
<dbReference type="NCBIfam" id="TIGR02281">
    <property type="entry name" value="clan_AA_DTGA"/>
    <property type="match status" value="1"/>
</dbReference>
<proteinExistence type="predicted"/>
<protein>
    <submittedName>
        <fullName evidence="2">Aspartyl protease family protein</fullName>
    </submittedName>
</protein>
<dbReference type="SUPFAM" id="SSF50630">
    <property type="entry name" value="Acid proteases"/>
    <property type="match status" value="1"/>
</dbReference>
<evidence type="ECO:0000313" key="3">
    <source>
        <dbReference type="Proteomes" id="UP000242815"/>
    </source>
</evidence>
<accession>A0A1I6A260</accession>
<keyword evidence="1" id="KW-1133">Transmembrane helix</keyword>
<dbReference type="Gene3D" id="2.40.70.10">
    <property type="entry name" value="Acid Proteases"/>
    <property type="match status" value="1"/>
</dbReference>
<dbReference type="GO" id="GO:0006508">
    <property type="term" value="P:proteolysis"/>
    <property type="evidence" value="ECO:0007669"/>
    <property type="project" value="UniProtKB-KW"/>
</dbReference>
<evidence type="ECO:0000313" key="2">
    <source>
        <dbReference type="EMBL" id="SFQ62683.1"/>
    </source>
</evidence>
<evidence type="ECO:0000256" key="1">
    <source>
        <dbReference type="SAM" id="Phobius"/>
    </source>
</evidence>
<dbReference type="Proteomes" id="UP000242815">
    <property type="component" value="Unassembled WGS sequence"/>
</dbReference>
<dbReference type="STRING" id="1002526.SAMN05216578_101498"/>
<dbReference type="InterPro" id="IPR011969">
    <property type="entry name" value="Clan_AA_Asp_peptidase_C"/>
</dbReference>
<dbReference type="EMBL" id="FOYD01000001">
    <property type="protein sequence ID" value="SFQ62683.1"/>
    <property type="molecule type" value="Genomic_DNA"/>
</dbReference>
<keyword evidence="2" id="KW-0378">Hydrolase</keyword>
<organism evidence="2 3">
    <name type="scientific">Halopseudomonas formosensis</name>
    <dbReference type="NCBI Taxonomy" id="1002526"/>
    <lineage>
        <taxon>Bacteria</taxon>
        <taxon>Pseudomonadati</taxon>
        <taxon>Pseudomonadota</taxon>
        <taxon>Gammaproteobacteria</taxon>
        <taxon>Pseudomonadales</taxon>
        <taxon>Pseudomonadaceae</taxon>
        <taxon>Halopseudomonas</taxon>
    </lineage>
</organism>